<name>A0A6G0HQC6_LARCR</name>
<protein>
    <submittedName>
        <fullName evidence="2">Uncharacterized protein</fullName>
    </submittedName>
</protein>
<dbReference type="Proteomes" id="UP000424527">
    <property type="component" value="Unassembled WGS sequence"/>
</dbReference>
<proteinExistence type="predicted"/>
<evidence type="ECO:0000256" key="1">
    <source>
        <dbReference type="SAM" id="Coils"/>
    </source>
</evidence>
<organism evidence="2 3">
    <name type="scientific">Larimichthys crocea</name>
    <name type="common">Large yellow croaker</name>
    <name type="synonym">Pseudosciaena crocea</name>
    <dbReference type="NCBI Taxonomy" id="215358"/>
    <lineage>
        <taxon>Eukaryota</taxon>
        <taxon>Metazoa</taxon>
        <taxon>Chordata</taxon>
        <taxon>Craniata</taxon>
        <taxon>Vertebrata</taxon>
        <taxon>Euteleostomi</taxon>
        <taxon>Actinopterygii</taxon>
        <taxon>Neopterygii</taxon>
        <taxon>Teleostei</taxon>
        <taxon>Neoteleostei</taxon>
        <taxon>Acanthomorphata</taxon>
        <taxon>Eupercaria</taxon>
        <taxon>Sciaenidae</taxon>
        <taxon>Larimichthys</taxon>
    </lineage>
</organism>
<comment type="caution">
    <text evidence="2">The sequence shown here is derived from an EMBL/GenBank/DDBJ whole genome shotgun (WGS) entry which is preliminary data.</text>
</comment>
<dbReference type="EMBL" id="REGW02000020">
    <property type="protein sequence ID" value="KAE8281222.1"/>
    <property type="molecule type" value="Genomic_DNA"/>
</dbReference>
<accession>A0A6G0HQC6</accession>
<sequence length="496" mass="56271">MGCSALDAHMKGEKHTRYAASQESTVPLRMFATTGTNASARPAVPFISPGPSTNAFTAFAPTATLKAEILWVLQTITRHHSYTSNEDVATVFRAMFPDSEYAKSFTCGKDKTSYLARFGLAPFIKRELLSTVNQGSFVIMFDESLNRTTKRKQLDIHVRYWVTDETGSRVQSRYFGSQYMGHSTAEDLLENFKNLLKRFIKREALPQTPYKLVRLDVVDHAMWLSPKEVDIGMGATAVIKRMHLNPDDCLKKMKALVQKFLQDKQLAGGISTGDVISQQFENVLHSEAKELEFLSFSPSEGCRVDVFLHQKLSQSYPDLWAFCKKLLLLSHGQAEVERGFSTNKEVEICNLSEEGMTAHRLICDHVRVYGGDVTRVPLTKEMITYCATARTRYRTYLEEERNKKEEDGQRKKRKMMVDELEELKRKRVALEGVCEGLQNEADQMADKAENSGGTKMATLITKSNTLRHRAKEKREELVGLKADIEEKSDALRHLDK</sequence>
<keyword evidence="3" id="KW-1185">Reference proteome</keyword>
<keyword evidence="1" id="KW-0175">Coiled coil</keyword>
<reference evidence="2 3" key="1">
    <citation type="submission" date="2019-07" db="EMBL/GenBank/DDBJ databases">
        <title>Chromosome genome assembly for large yellow croaker.</title>
        <authorList>
            <person name="Xiao S."/>
        </authorList>
    </citation>
    <scope>NUCLEOTIDE SEQUENCE [LARGE SCALE GENOMIC DNA]</scope>
    <source>
        <strain evidence="2">JMULYC20181020</strain>
        <tissue evidence="2">Muscle</tissue>
    </source>
</reference>
<dbReference type="PANTHER" id="PTHR37162:SF11">
    <property type="match status" value="1"/>
</dbReference>
<evidence type="ECO:0000313" key="3">
    <source>
        <dbReference type="Proteomes" id="UP000424527"/>
    </source>
</evidence>
<evidence type="ECO:0000313" key="2">
    <source>
        <dbReference type="EMBL" id="KAE8281222.1"/>
    </source>
</evidence>
<dbReference type="PANTHER" id="PTHR37162">
    <property type="entry name" value="HAT FAMILY DIMERISATION DOMAINCONTAINING PROTEIN-RELATED"/>
    <property type="match status" value="1"/>
</dbReference>
<dbReference type="AlphaFoldDB" id="A0A6G0HQC6"/>
<feature type="coiled-coil region" evidence="1">
    <location>
        <begin position="406"/>
        <end position="440"/>
    </location>
</feature>
<gene>
    <name evidence="2" type="ORF">D5F01_LYC20198</name>
</gene>